<evidence type="ECO:0000256" key="8">
    <source>
        <dbReference type="ARBA" id="ARBA00039866"/>
    </source>
</evidence>
<dbReference type="OrthoDB" id="9787072at2"/>
<keyword evidence="3 11" id="KW-0808">Transferase</keyword>
<dbReference type="AlphaFoldDB" id="A0A5C4NF56"/>
<proteinExistence type="inferred from homology"/>
<evidence type="ECO:0000256" key="10">
    <source>
        <dbReference type="ARBA" id="ARBA00047785"/>
    </source>
</evidence>
<evidence type="ECO:0000256" key="1">
    <source>
        <dbReference type="ARBA" id="ARBA00005189"/>
    </source>
</evidence>
<dbReference type="Gene3D" id="3.40.630.30">
    <property type="match status" value="1"/>
</dbReference>
<dbReference type="GO" id="GO:0043810">
    <property type="term" value="F:ornithine-acyl [acyl carrier protein] N-acyltransferase activity"/>
    <property type="evidence" value="ECO:0007669"/>
    <property type="project" value="UniProtKB-EC"/>
</dbReference>
<comment type="pathway">
    <text evidence="1">Lipid metabolism.</text>
</comment>
<keyword evidence="4" id="KW-0443">Lipid metabolism</keyword>
<evidence type="ECO:0000256" key="7">
    <source>
        <dbReference type="ARBA" id="ARBA00039058"/>
    </source>
</evidence>
<organism evidence="11 12">
    <name type="scientific">Rubellimicrobium roseum</name>
    <dbReference type="NCBI Taxonomy" id="687525"/>
    <lineage>
        <taxon>Bacteria</taxon>
        <taxon>Pseudomonadati</taxon>
        <taxon>Pseudomonadota</taxon>
        <taxon>Alphaproteobacteria</taxon>
        <taxon>Rhodobacterales</taxon>
        <taxon>Roseobacteraceae</taxon>
        <taxon>Rubellimicrobium</taxon>
    </lineage>
</organism>
<evidence type="ECO:0000256" key="2">
    <source>
        <dbReference type="ARBA" id="ARBA00022516"/>
    </source>
</evidence>
<comment type="function">
    <text evidence="9">Catalyzes the first step in the biosynthesis of ornithine lipids, which are phosphorus-free membrane lipids. Catalyzes the 3-hydroxyacyl-acyl carrier protein-dependent acylation of ornithine to form lyso-ornithine lipid (LOL).</text>
</comment>
<evidence type="ECO:0000313" key="11">
    <source>
        <dbReference type="EMBL" id="TNC71998.1"/>
    </source>
</evidence>
<dbReference type="EMBL" id="VDFV01000010">
    <property type="protein sequence ID" value="TNC71998.1"/>
    <property type="molecule type" value="Genomic_DNA"/>
</dbReference>
<keyword evidence="2" id="KW-0444">Lipid biosynthesis</keyword>
<evidence type="ECO:0000256" key="3">
    <source>
        <dbReference type="ARBA" id="ARBA00022679"/>
    </source>
</evidence>
<dbReference type="RefSeq" id="WP_139081428.1">
    <property type="nucleotide sequence ID" value="NZ_VDFV01000010.1"/>
</dbReference>
<comment type="similarity">
    <text evidence="6">Belongs to the acetyltransferase family. OlsB subfamily.</text>
</comment>
<dbReference type="Pfam" id="PF13444">
    <property type="entry name" value="Acetyltransf_5"/>
    <property type="match status" value="1"/>
</dbReference>
<evidence type="ECO:0000313" key="12">
    <source>
        <dbReference type="Proteomes" id="UP000305709"/>
    </source>
</evidence>
<comment type="catalytic activity">
    <reaction evidence="10">
        <text>a (3R)-hydroxyacyl-[ACP] + L-ornithine = a lyso-ornithine lipid + holo-[ACP] + H(+)</text>
        <dbReference type="Rhea" id="RHEA:20633"/>
        <dbReference type="Rhea" id="RHEA-COMP:9685"/>
        <dbReference type="Rhea" id="RHEA-COMP:9945"/>
        <dbReference type="ChEBI" id="CHEBI:15378"/>
        <dbReference type="ChEBI" id="CHEBI:46911"/>
        <dbReference type="ChEBI" id="CHEBI:64479"/>
        <dbReference type="ChEBI" id="CHEBI:78827"/>
        <dbReference type="ChEBI" id="CHEBI:138482"/>
        <dbReference type="EC" id="2.3.2.30"/>
    </reaction>
    <physiologicalReaction direction="left-to-right" evidence="10">
        <dbReference type="Rhea" id="RHEA:20634"/>
    </physiologicalReaction>
</comment>
<reference evidence="11 12" key="1">
    <citation type="submission" date="2019-06" db="EMBL/GenBank/DDBJ databases">
        <authorList>
            <person name="Jiang L."/>
        </authorList>
    </citation>
    <scope>NUCLEOTIDE SEQUENCE [LARGE SCALE GENOMIC DNA]</scope>
    <source>
        <strain evidence="11 12">YIM 48858</strain>
    </source>
</reference>
<dbReference type="SUPFAM" id="SSF55729">
    <property type="entry name" value="Acyl-CoA N-acyltransferases (Nat)"/>
    <property type="match status" value="1"/>
</dbReference>
<accession>A0A5C4NF56</accession>
<protein>
    <recommendedName>
        <fullName evidence="8">L-ornithine N(alpha)-acyltransferase</fullName>
        <ecNumber evidence="7">2.3.2.30</ecNumber>
    </recommendedName>
</protein>
<evidence type="ECO:0000256" key="9">
    <source>
        <dbReference type="ARBA" id="ARBA00045724"/>
    </source>
</evidence>
<name>A0A5C4NF56_9RHOB</name>
<dbReference type="Proteomes" id="UP000305709">
    <property type="component" value="Unassembled WGS sequence"/>
</dbReference>
<dbReference type="InterPro" id="IPR016181">
    <property type="entry name" value="Acyl_CoA_acyltransferase"/>
</dbReference>
<comment type="caution">
    <text evidence="11">The sequence shown here is derived from an EMBL/GenBank/DDBJ whole genome shotgun (WGS) entry which is preliminary data.</text>
</comment>
<sequence>MTRLAPRYLLRAAIDGADVTAAQALRHAVFVAELGGRGGALTDGERRIEADRFDPHCLHLLLVDPLRDGAVVGTTRVLTPEGARAAGGYATEEEFDLGPLRDSGRRLLEVGRTCLHPDHRGGSALHQLWGGLAQVVAEQGTELIFGLASLRGLDPAEVAPQLGVLAAEHAAPKELRPRSLRPVPMTGRIFDRRAAVLAMPALVKAYLRLGAGVGEGAFLDEAFGCIDVCMVLDSGSLNKRVMPGKAAG</sequence>
<dbReference type="InterPro" id="IPR052351">
    <property type="entry name" value="Ornithine_N-alpha-AT"/>
</dbReference>
<evidence type="ECO:0000256" key="5">
    <source>
        <dbReference type="ARBA" id="ARBA00023315"/>
    </source>
</evidence>
<dbReference type="EC" id="2.3.2.30" evidence="7"/>
<keyword evidence="12" id="KW-1185">Reference proteome</keyword>
<dbReference type="PANTHER" id="PTHR37323">
    <property type="entry name" value="GCN5-RELATED N-ACETYLTRANSFERASE"/>
    <property type="match status" value="1"/>
</dbReference>
<keyword evidence="5" id="KW-0012">Acyltransferase</keyword>
<gene>
    <name evidence="11" type="ORF">FHG71_09700</name>
</gene>
<dbReference type="GO" id="GO:0006629">
    <property type="term" value="P:lipid metabolic process"/>
    <property type="evidence" value="ECO:0007669"/>
    <property type="project" value="UniProtKB-KW"/>
</dbReference>
<evidence type="ECO:0000256" key="4">
    <source>
        <dbReference type="ARBA" id="ARBA00023098"/>
    </source>
</evidence>
<dbReference type="PANTHER" id="PTHR37323:SF1">
    <property type="entry name" value="L-ORNITHINE N(ALPHA)-ACYLTRANSFERASE"/>
    <property type="match status" value="1"/>
</dbReference>
<evidence type="ECO:0000256" key="6">
    <source>
        <dbReference type="ARBA" id="ARBA00038095"/>
    </source>
</evidence>